<sequence>MEDRWLSVKEIAVYLDVRTETVYRWLGSDEKNMPGHKVGRHWKFKKDEVDRWVKKGGSAE</sequence>
<dbReference type="GO" id="GO:0003677">
    <property type="term" value="F:DNA binding"/>
    <property type="evidence" value="ECO:0007669"/>
    <property type="project" value="InterPro"/>
</dbReference>
<evidence type="ECO:0000313" key="2">
    <source>
        <dbReference type="EMBL" id="EDM25744.1"/>
    </source>
</evidence>
<evidence type="ECO:0000259" key="1">
    <source>
        <dbReference type="Pfam" id="PF12728"/>
    </source>
</evidence>
<dbReference type="Proteomes" id="UP000004947">
    <property type="component" value="Unassembled WGS sequence"/>
</dbReference>
<gene>
    <name evidence="2" type="ORF">LNTAR_15047</name>
</gene>
<name>A6DRD4_9BACT</name>
<dbReference type="OrthoDB" id="9800023at2"/>
<dbReference type="InterPro" id="IPR009061">
    <property type="entry name" value="DNA-bd_dom_put_sf"/>
</dbReference>
<dbReference type="InterPro" id="IPR010093">
    <property type="entry name" value="SinI_DNA-bd"/>
</dbReference>
<dbReference type="InterPro" id="IPR036388">
    <property type="entry name" value="WH-like_DNA-bd_sf"/>
</dbReference>
<dbReference type="RefSeq" id="WP_007280406.1">
    <property type="nucleotide sequence ID" value="NZ_ABCK01000024.1"/>
</dbReference>
<dbReference type="Pfam" id="PF12728">
    <property type="entry name" value="HTH_17"/>
    <property type="match status" value="1"/>
</dbReference>
<organism evidence="2 3">
    <name type="scientific">Lentisphaera araneosa HTCC2155</name>
    <dbReference type="NCBI Taxonomy" id="313628"/>
    <lineage>
        <taxon>Bacteria</taxon>
        <taxon>Pseudomonadati</taxon>
        <taxon>Lentisphaerota</taxon>
        <taxon>Lentisphaeria</taxon>
        <taxon>Lentisphaerales</taxon>
        <taxon>Lentisphaeraceae</taxon>
        <taxon>Lentisphaera</taxon>
    </lineage>
</organism>
<reference evidence="2 3" key="1">
    <citation type="journal article" date="2010" name="J. Bacteriol.">
        <title>Genome sequence of Lentisphaera araneosa HTCC2155T, the type species of the order Lentisphaerales in the phylum Lentisphaerae.</title>
        <authorList>
            <person name="Thrash J.C."/>
            <person name="Cho J.C."/>
            <person name="Vergin K.L."/>
            <person name="Morris R.M."/>
            <person name="Giovannoni S.J."/>
        </authorList>
    </citation>
    <scope>NUCLEOTIDE SEQUENCE [LARGE SCALE GENOMIC DNA]</scope>
    <source>
        <strain evidence="2 3">HTCC2155</strain>
    </source>
</reference>
<evidence type="ECO:0000313" key="3">
    <source>
        <dbReference type="Proteomes" id="UP000004947"/>
    </source>
</evidence>
<proteinExistence type="predicted"/>
<dbReference type="AlphaFoldDB" id="A6DRD4"/>
<dbReference type="Gene3D" id="1.10.10.10">
    <property type="entry name" value="Winged helix-like DNA-binding domain superfamily/Winged helix DNA-binding domain"/>
    <property type="match status" value="1"/>
</dbReference>
<protein>
    <submittedName>
        <fullName evidence="2">Hypothetical cytosolic protein</fullName>
    </submittedName>
</protein>
<dbReference type="EMBL" id="ABCK01000024">
    <property type="protein sequence ID" value="EDM25744.1"/>
    <property type="molecule type" value="Genomic_DNA"/>
</dbReference>
<dbReference type="eggNOG" id="COG3311">
    <property type="taxonomic scope" value="Bacteria"/>
</dbReference>
<keyword evidence="3" id="KW-1185">Reference proteome</keyword>
<feature type="domain" description="Helix-turn-helix" evidence="1">
    <location>
        <begin position="5"/>
        <end position="55"/>
    </location>
</feature>
<dbReference type="NCBIfam" id="TIGR01764">
    <property type="entry name" value="excise"/>
    <property type="match status" value="1"/>
</dbReference>
<dbReference type="SUPFAM" id="SSF46955">
    <property type="entry name" value="Putative DNA-binding domain"/>
    <property type="match status" value="1"/>
</dbReference>
<dbReference type="InterPro" id="IPR041657">
    <property type="entry name" value="HTH_17"/>
</dbReference>
<dbReference type="STRING" id="313628.LNTAR_15047"/>
<accession>A6DRD4</accession>
<comment type="caution">
    <text evidence="2">The sequence shown here is derived from an EMBL/GenBank/DDBJ whole genome shotgun (WGS) entry which is preliminary data.</text>
</comment>